<evidence type="ECO:0000313" key="7">
    <source>
        <dbReference type="Proteomes" id="UP000008694"/>
    </source>
</evidence>
<feature type="region of interest" description="Disordered" evidence="4">
    <location>
        <begin position="120"/>
        <end position="175"/>
    </location>
</feature>
<dbReference type="GO" id="GO:0034605">
    <property type="term" value="P:cellular response to heat"/>
    <property type="evidence" value="ECO:0007669"/>
    <property type="project" value="EnsemblPlants"/>
</dbReference>
<keyword evidence="7" id="KW-1185">Reference proteome</keyword>
<dbReference type="Pfam" id="PF01918">
    <property type="entry name" value="Alba"/>
    <property type="match status" value="1"/>
</dbReference>
<dbReference type="Gramene" id="Al_scaffold_0003_723">
    <property type="protein sequence ID" value="Al_scaffold_0003_723"/>
    <property type="gene ID" value="Al_scaffold_0003_723"/>
</dbReference>
<comment type="subcellular location">
    <subcellularLocation>
        <location evidence="1">Nucleus</location>
    </subcellularLocation>
</comment>
<accession>D7L624</accession>
<feature type="compositionally biased region" description="Polar residues" evidence="4">
    <location>
        <begin position="127"/>
        <end position="143"/>
    </location>
</feature>
<evidence type="ECO:0000256" key="1">
    <source>
        <dbReference type="ARBA" id="ARBA00004123"/>
    </source>
</evidence>
<keyword evidence="3" id="KW-0539">Nucleus</keyword>
<dbReference type="eggNOG" id="KOG2567">
    <property type="taxonomic scope" value="Eukaryota"/>
</dbReference>
<dbReference type="HOGENOM" id="CLU_666240_0_0_1"/>
<dbReference type="GO" id="GO:0000932">
    <property type="term" value="C:P-body"/>
    <property type="evidence" value="ECO:0007669"/>
    <property type="project" value="EnsemblPlants"/>
</dbReference>
<evidence type="ECO:0000259" key="5">
    <source>
        <dbReference type="Pfam" id="PF01918"/>
    </source>
</evidence>
<evidence type="ECO:0000256" key="2">
    <source>
        <dbReference type="ARBA" id="ARBA00008018"/>
    </source>
</evidence>
<gene>
    <name evidence="6" type="ORF">ARALYDRAFT_671526</name>
</gene>
<dbReference type="AlphaFoldDB" id="D7L624"/>
<dbReference type="FunFam" id="3.30.110.20:FF:000003">
    <property type="entry name" value="DNA/RNA-binding protein Alba 1"/>
    <property type="match status" value="1"/>
</dbReference>
<dbReference type="PANTHER" id="PTHR13516:SF3">
    <property type="entry name" value="ALBA DNA_RNA-BINDING PROTEIN"/>
    <property type="match status" value="1"/>
</dbReference>
<dbReference type="GO" id="GO:0010494">
    <property type="term" value="C:cytoplasmic stress granule"/>
    <property type="evidence" value="ECO:0007669"/>
    <property type="project" value="EnsemblPlants"/>
</dbReference>
<dbReference type="GO" id="GO:0005634">
    <property type="term" value="C:nucleus"/>
    <property type="evidence" value="ECO:0007669"/>
    <property type="project" value="UniProtKB-SubCell"/>
</dbReference>
<comment type="similarity">
    <text evidence="2">Belongs to the histone-like Alba family.</text>
</comment>
<feature type="domain" description="DNA/RNA-binding protein Alba-like" evidence="5">
    <location>
        <begin position="19"/>
        <end position="76"/>
    </location>
</feature>
<organism evidence="7">
    <name type="scientific">Arabidopsis lyrata subsp. lyrata</name>
    <name type="common">Lyre-leaved rock-cress</name>
    <dbReference type="NCBI Taxonomy" id="81972"/>
    <lineage>
        <taxon>Eukaryota</taxon>
        <taxon>Viridiplantae</taxon>
        <taxon>Streptophyta</taxon>
        <taxon>Embryophyta</taxon>
        <taxon>Tracheophyta</taxon>
        <taxon>Spermatophyta</taxon>
        <taxon>Magnoliopsida</taxon>
        <taxon>eudicotyledons</taxon>
        <taxon>Gunneridae</taxon>
        <taxon>Pentapetalae</taxon>
        <taxon>rosids</taxon>
        <taxon>malvids</taxon>
        <taxon>Brassicales</taxon>
        <taxon>Brassicaceae</taxon>
        <taxon>Camelineae</taxon>
        <taxon>Arabidopsis</taxon>
    </lineage>
</organism>
<protein>
    <submittedName>
        <fullName evidence="6">Predicted protein</fullName>
    </submittedName>
</protein>
<dbReference type="SUPFAM" id="SSF82704">
    <property type="entry name" value="AlbA-like"/>
    <property type="match status" value="1"/>
</dbReference>
<dbReference type="InterPro" id="IPR002775">
    <property type="entry name" value="DNA/RNA-bd_Alba-like"/>
</dbReference>
<sequence>MDRYERVVKPKPESPINENEIRITSKGLIRNYISYATTLLQEKNVKDIVLKAMGQAISKTVAISEILKNKIPGLHQDIAISSMSITDVWEPTEEGLFPVELTRHVSMISITLSLTELNKDSPGYQAPAQTDQSKPQYQPQQGRQARLPYNAYGEDSYGRGRGRGRGSGRGRGGYGNYQGGYEGKDQGNYQEDYQGMLCHRRSSFCFLFILAVDVVDEAMAIVVLDIRVAEAGMVVGEMADMVMGEMTDMGEGETTGMGETTGIVEAETTGMVEGEMMDMVEAEMMGMGEEEADFEAVVVEAEMKDMVEAEVGMVVEVEEEVMGMVEEEVMGMVAAGVMVMEVAAEVMVMEVAEVMGMVAAEVMVMEVAEVMVMREAEADTVEVEVDMVVDVEGWVMVVVQGVVLVTKTKPKLF</sequence>
<dbReference type="Gene3D" id="3.30.110.20">
    <property type="entry name" value="Alba-like domain"/>
    <property type="match status" value="1"/>
</dbReference>
<dbReference type="GO" id="GO:0003729">
    <property type="term" value="F:mRNA binding"/>
    <property type="evidence" value="ECO:0007669"/>
    <property type="project" value="EnsemblPlants"/>
</dbReference>
<dbReference type="PANTHER" id="PTHR13516">
    <property type="entry name" value="RIBONUCLEASE P SUBUNIT P25"/>
    <property type="match status" value="1"/>
</dbReference>
<dbReference type="Proteomes" id="UP000008694">
    <property type="component" value="Unassembled WGS sequence"/>
</dbReference>
<proteinExistence type="inferred from homology"/>
<dbReference type="InterPro" id="IPR036882">
    <property type="entry name" value="Alba-like_dom_sf"/>
</dbReference>
<dbReference type="EMBL" id="GL348715">
    <property type="protein sequence ID" value="EFH60880.1"/>
    <property type="molecule type" value="Genomic_DNA"/>
</dbReference>
<evidence type="ECO:0000313" key="6">
    <source>
        <dbReference type="EMBL" id="EFH60880.1"/>
    </source>
</evidence>
<evidence type="ECO:0000256" key="3">
    <source>
        <dbReference type="ARBA" id="ARBA00023242"/>
    </source>
</evidence>
<name>D7L624_ARALL</name>
<reference evidence="7" key="1">
    <citation type="journal article" date="2011" name="Nat. Genet.">
        <title>The Arabidopsis lyrata genome sequence and the basis of rapid genome size change.</title>
        <authorList>
            <person name="Hu T.T."/>
            <person name="Pattyn P."/>
            <person name="Bakker E.G."/>
            <person name="Cao J."/>
            <person name="Cheng J.-F."/>
            <person name="Clark R.M."/>
            <person name="Fahlgren N."/>
            <person name="Fawcett J.A."/>
            <person name="Grimwood J."/>
            <person name="Gundlach H."/>
            <person name="Haberer G."/>
            <person name="Hollister J.D."/>
            <person name="Ossowski S."/>
            <person name="Ottilar R.P."/>
            <person name="Salamov A.A."/>
            <person name="Schneeberger K."/>
            <person name="Spannagl M."/>
            <person name="Wang X."/>
            <person name="Yang L."/>
            <person name="Nasrallah M.E."/>
            <person name="Bergelson J."/>
            <person name="Carrington J.C."/>
            <person name="Gaut B.S."/>
            <person name="Schmutz J."/>
            <person name="Mayer K.F.X."/>
            <person name="Van de Peer Y."/>
            <person name="Grigoriev I.V."/>
            <person name="Nordborg M."/>
            <person name="Weigel D."/>
            <person name="Guo Y.-L."/>
        </authorList>
    </citation>
    <scope>NUCLEOTIDE SEQUENCE [LARGE SCALE GENOMIC DNA]</scope>
    <source>
        <strain evidence="7">cv. MN47</strain>
    </source>
</reference>
<evidence type="ECO:0000256" key="4">
    <source>
        <dbReference type="SAM" id="MobiDB-lite"/>
    </source>
</evidence>
<dbReference type="InterPro" id="IPR051958">
    <property type="entry name" value="Alba-like_NAB"/>
</dbReference>
<dbReference type="STRING" id="81972.D7L624"/>